<comment type="subcellular location">
    <subcellularLocation>
        <location evidence="1 9">Mitochondrion inner membrane</location>
    </subcellularLocation>
</comment>
<feature type="region of interest" description="Disordered" evidence="10">
    <location>
        <begin position="139"/>
        <end position="168"/>
    </location>
</feature>
<evidence type="ECO:0000313" key="11">
    <source>
        <dbReference type="EMBL" id="KAK6537955.1"/>
    </source>
</evidence>
<organism evidence="11 12">
    <name type="scientific">Orbilia ellipsospora</name>
    <dbReference type="NCBI Taxonomy" id="2528407"/>
    <lineage>
        <taxon>Eukaryota</taxon>
        <taxon>Fungi</taxon>
        <taxon>Dikarya</taxon>
        <taxon>Ascomycota</taxon>
        <taxon>Pezizomycotina</taxon>
        <taxon>Orbiliomycetes</taxon>
        <taxon>Orbiliales</taxon>
        <taxon>Orbiliaceae</taxon>
        <taxon>Orbilia</taxon>
    </lineage>
</organism>
<dbReference type="Proteomes" id="UP001365542">
    <property type="component" value="Unassembled WGS sequence"/>
</dbReference>
<feature type="compositionally biased region" description="Basic and acidic residues" evidence="10">
    <location>
        <begin position="139"/>
        <end position="161"/>
    </location>
</feature>
<dbReference type="Pfam" id="PF12597">
    <property type="entry name" value="Cox20"/>
    <property type="match status" value="1"/>
</dbReference>
<dbReference type="EMBL" id="JAVHJO010000008">
    <property type="protein sequence ID" value="KAK6537955.1"/>
    <property type="molecule type" value="Genomic_DNA"/>
</dbReference>
<feature type="region of interest" description="Disordered" evidence="10">
    <location>
        <begin position="1"/>
        <end position="38"/>
    </location>
</feature>
<keyword evidence="6" id="KW-1133">Transmembrane helix</keyword>
<evidence type="ECO:0000256" key="5">
    <source>
        <dbReference type="ARBA" id="ARBA00022792"/>
    </source>
</evidence>
<dbReference type="PANTHER" id="PTHR31586">
    <property type="entry name" value="CYTOCHROME C OXIDASE PROTEIN 20"/>
    <property type="match status" value="1"/>
</dbReference>
<comment type="similarity">
    <text evidence="2 9">Belongs to the COX20 family.</text>
</comment>
<sequence length="168" mass="19172">MANNDDKTPLAGGSVTTAPSSPQPLPDPSTVGQLPPKQADPTFWDASKTISGDSFTKIHYMPCARQAWLTGIAAGFAFGGVRLFLRASVWNACSWTAGAGTFTGIVIWEACRWKRGREKDGMIRAMQIMEYKRLEREKKLEERREQQRLKEEEERRRKEAVKNWWKPW</sequence>
<dbReference type="PIRSF" id="PIRSF007871">
    <property type="entry name" value="Cox20"/>
    <property type="match status" value="1"/>
</dbReference>
<evidence type="ECO:0000256" key="4">
    <source>
        <dbReference type="ARBA" id="ARBA00022692"/>
    </source>
</evidence>
<evidence type="ECO:0000256" key="9">
    <source>
        <dbReference type="PIRNR" id="PIRNR007871"/>
    </source>
</evidence>
<keyword evidence="8 9" id="KW-0472">Membrane</keyword>
<reference evidence="11 12" key="1">
    <citation type="submission" date="2019-10" db="EMBL/GenBank/DDBJ databases">
        <authorList>
            <person name="Palmer J.M."/>
        </authorList>
    </citation>
    <scope>NUCLEOTIDE SEQUENCE [LARGE SCALE GENOMIC DNA]</scope>
    <source>
        <strain evidence="11 12">TWF694</strain>
    </source>
</reference>
<protein>
    <recommendedName>
        <fullName evidence="3 9">Cytochrome c oxidase assembly protein COX20, mitochondrial</fullName>
    </recommendedName>
</protein>
<keyword evidence="12" id="KW-1185">Reference proteome</keyword>
<keyword evidence="4" id="KW-0812">Transmembrane</keyword>
<evidence type="ECO:0000256" key="7">
    <source>
        <dbReference type="ARBA" id="ARBA00023128"/>
    </source>
</evidence>
<keyword evidence="7 9" id="KW-0496">Mitochondrion</keyword>
<evidence type="ECO:0000313" key="12">
    <source>
        <dbReference type="Proteomes" id="UP001365542"/>
    </source>
</evidence>
<evidence type="ECO:0000256" key="6">
    <source>
        <dbReference type="ARBA" id="ARBA00022989"/>
    </source>
</evidence>
<keyword evidence="5 9" id="KW-0999">Mitochondrion inner membrane</keyword>
<dbReference type="GO" id="GO:0005743">
    <property type="term" value="C:mitochondrial inner membrane"/>
    <property type="evidence" value="ECO:0007669"/>
    <property type="project" value="UniProtKB-SubCell"/>
</dbReference>
<dbReference type="InterPro" id="IPR022533">
    <property type="entry name" value="Cox20"/>
</dbReference>
<evidence type="ECO:0000256" key="10">
    <source>
        <dbReference type="SAM" id="MobiDB-lite"/>
    </source>
</evidence>
<comment type="function">
    <text evidence="9">Involved in the assembly of the cytochrome c oxidase complex.</text>
</comment>
<accession>A0AAV9X796</accession>
<evidence type="ECO:0000256" key="3">
    <source>
        <dbReference type="ARBA" id="ARBA00017689"/>
    </source>
</evidence>
<evidence type="ECO:0000256" key="8">
    <source>
        <dbReference type="ARBA" id="ARBA00023136"/>
    </source>
</evidence>
<dbReference type="GO" id="GO:0033617">
    <property type="term" value="P:mitochondrial respiratory chain complex IV assembly"/>
    <property type="evidence" value="ECO:0007669"/>
    <property type="project" value="InterPro"/>
</dbReference>
<dbReference type="PANTHER" id="PTHR31586:SF1">
    <property type="entry name" value="CYTOCHROME C OXIDASE ASSEMBLY PROTEIN COX20, MITOCHONDRIAL"/>
    <property type="match status" value="1"/>
</dbReference>
<name>A0AAV9X796_9PEZI</name>
<comment type="caution">
    <text evidence="11">The sequence shown here is derived from an EMBL/GenBank/DDBJ whole genome shotgun (WGS) entry which is preliminary data.</text>
</comment>
<dbReference type="AlphaFoldDB" id="A0AAV9X796"/>
<evidence type="ECO:0000256" key="2">
    <source>
        <dbReference type="ARBA" id="ARBA00009575"/>
    </source>
</evidence>
<evidence type="ECO:0000256" key="1">
    <source>
        <dbReference type="ARBA" id="ARBA00004273"/>
    </source>
</evidence>
<gene>
    <name evidence="11" type="ORF">TWF694_010850</name>
</gene>
<proteinExistence type="inferred from homology"/>